<dbReference type="SUPFAM" id="SSF53098">
    <property type="entry name" value="Ribonuclease H-like"/>
    <property type="match status" value="1"/>
</dbReference>
<dbReference type="Pfam" id="PF05699">
    <property type="entry name" value="Dimer_Tnp_hAT"/>
    <property type="match status" value="1"/>
</dbReference>
<proteinExistence type="predicted"/>
<comment type="caution">
    <text evidence="2">The sequence shown here is derived from an EMBL/GenBank/DDBJ whole genome shotgun (WGS) entry which is preliminary data.</text>
</comment>
<dbReference type="OrthoDB" id="5020773at2759"/>
<dbReference type="InterPro" id="IPR012337">
    <property type="entry name" value="RNaseH-like_sf"/>
</dbReference>
<evidence type="ECO:0000313" key="2">
    <source>
        <dbReference type="EMBL" id="EGU78753.1"/>
    </source>
</evidence>
<name>F9FWF4_FUSOF</name>
<accession>F9FWF4</accession>
<protein>
    <recommendedName>
        <fullName evidence="1">HAT C-terminal dimerisation domain-containing protein</fullName>
    </recommendedName>
</protein>
<dbReference type="AlphaFoldDB" id="F9FWF4"/>
<dbReference type="STRING" id="660025.F9FWF4"/>
<dbReference type="EMBL" id="AFQF01002751">
    <property type="protein sequence ID" value="EGU78753.1"/>
    <property type="molecule type" value="Genomic_DNA"/>
</dbReference>
<feature type="domain" description="HAT C-terminal dimerisation" evidence="1">
    <location>
        <begin position="167"/>
        <end position="240"/>
    </location>
</feature>
<dbReference type="InterPro" id="IPR008906">
    <property type="entry name" value="HATC_C_dom"/>
</dbReference>
<sequence>GSLKLCRNPELHQRTKHIPLTEHHIREEVEAGNIDVQYVSTHEQVADGLTKPLNAVSHGHFLEAIRVSTCPIEEAGDGGVLENPGIPLPFRIQTGEWAEAAIRDALSIWEEEYKMAPALGPAQALSEASRSQQGHSNELDRLLNEIIVAEDITRDVDDFENFIHNQPIKIEGSPLVWWCQRDQVRTYPRLSRMAIDILSVPPGSADPKSVFSGGRRTLSWDRERMSCVNLEKVECIGNWLREGLIIPSSRGGRGLVVDGEINGSVHVDSDDDLD</sequence>
<gene>
    <name evidence="2" type="ORF">FOXB_10736</name>
</gene>
<organism evidence="2">
    <name type="scientific">Fusarium oxysporum (strain Fo5176)</name>
    <name type="common">Fusarium vascular wilt</name>
    <dbReference type="NCBI Taxonomy" id="660025"/>
    <lineage>
        <taxon>Eukaryota</taxon>
        <taxon>Fungi</taxon>
        <taxon>Dikarya</taxon>
        <taxon>Ascomycota</taxon>
        <taxon>Pezizomycotina</taxon>
        <taxon>Sordariomycetes</taxon>
        <taxon>Hypocreomycetidae</taxon>
        <taxon>Hypocreales</taxon>
        <taxon>Nectriaceae</taxon>
        <taxon>Fusarium</taxon>
        <taxon>Fusarium oxysporum species complex</taxon>
    </lineage>
</organism>
<feature type="non-terminal residue" evidence="2">
    <location>
        <position position="1"/>
    </location>
</feature>
<reference evidence="2" key="1">
    <citation type="journal article" date="2012" name="Mol. Plant Microbe Interact.">
        <title>A highly conserved effector in Fusarium oxysporum is required for full virulence on Arabidopsis.</title>
        <authorList>
            <person name="Thatcher L.F."/>
            <person name="Gardiner D.M."/>
            <person name="Kazan K."/>
            <person name="Manners J."/>
        </authorList>
    </citation>
    <scope>NUCLEOTIDE SEQUENCE [LARGE SCALE GENOMIC DNA]</scope>
    <source>
        <strain evidence="2">Fo5176</strain>
    </source>
</reference>
<dbReference type="GO" id="GO:0046983">
    <property type="term" value="F:protein dimerization activity"/>
    <property type="evidence" value="ECO:0007669"/>
    <property type="project" value="InterPro"/>
</dbReference>
<evidence type="ECO:0000259" key="1">
    <source>
        <dbReference type="Pfam" id="PF05699"/>
    </source>
</evidence>
<dbReference type="CDD" id="cd09272">
    <property type="entry name" value="RNase_HI_RT_Ty1"/>
    <property type="match status" value="1"/>
</dbReference>